<evidence type="ECO:0000256" key="1">
    <source>
        <dbReference type="ARBA" id="ARBA00010518"/>
    </source>
</evidence>
<dbReference type="PRINTS" id="PR00139">
    <property type="entry name" value="ASNGLNASE"/>
</dbReference>
<dbReference type="GO" id="GO:0006528">
    <property type="term" value="P:asparagine metabolic process"/>
    <property type="evidence" value="ECO:0007669"/>
    <property type="project" value="InterPro"/>
</dbReference>
<evidence type="ECO:0000313" key="9">
    <source>
        <dbReference type="Proteomes" id="UP000288587"/>
    </source>
</evidence>
<evidence type="ECO:0000256" key="2">
    <source>
        <dbReference type="ARBA" id="ARBA00022801"/>
    </source>
</evidence>
<dbReference type="AlphaFoldDB" id="A0A3S2XZ06"/>
<keyword evidence="9" id="KW-1185">Reference proteome</keyword>
<accession>A0A3S2XZ06</accession>
<evidence type="ECO:0000259" key="7">
    <source>
        <dbReference type="Pfam" id="PF00710"/>
    </source>
</evidence>
<dbReference type="Pfam" id="PF00710">
    <property type="entry name" value="Asparaginase"/>
    <property type="match status" value="1"/>
</dbReference>
<feature type="domain" description="L-asparaginase N-terminal" evidence="7">
    <location>
        <begin position="7"/>
        <end position="188"/>
    </location>
</feature>
<dbReference type="CDD" id="cd08964">
    <property type="entry name" value="L-asparaginase_II"/>
    <property type="match status" value="1"/>
</dbReference>
<dbReference type="Gene3D" id="3.40.50.40">
    <property type="match status" value="1"/>
</dbReference>
<dbReference type="Gene3D" id="3.40.50.1170">
    <property type="entry name" value="L-asparaginase, N-terminal domain"/>
    <property type="match status" value="1"/>
</dbReference>
<name>A0A3S2XZ06_9BURK</name>
<dbReference type="PANTHER" id="PTHR11707:SF28">
    <property type="entry name" value="60 KDA LYSOPHOSPHOLIPASE"/>
    <property type="match status" value="1"/>
</dbReference>
<dbReference type="Proteomes" id="UP000288587">
    <property type="component" value="Unassembled WGS sequence"/>
</dbReference>
<dbReference type="PIRSF" id="PIRSF001220">
    <property type="entry name" value="L-ASNase_gatD"/>
    <property type="match status" value="1"/>
</dbReference>
<organism evidence="8 9">
    <name type="scientific">Inhella crocodyli</name>
    <dbReference type="NCBI Taxonomy" id="2499851"/>
    <lineage>
        <taxon>Bacteria</taxon>
        <taxon>Pseudomonadati</taxon>
        <taxon>Pseudomonadota</taxon>
        <taxon>Betaproteobacteria</taxon>
        <taxon>Burkholderiales</taxon>
        <taxon>Sphaerotilaceae</taxon>
        <taxon>Inhella</taxon>
    </lineage>
</organism>
<comment type="caution">
    <text evidence="8">The sequence shown here is derived from an EMBL/GenBank/DDBJ whole genome shotgun (WGS) entry which is preliminary data.</text>
</comment>
<dbReference type="InterPro" id="IPR004550">
    <property type="entry name" value="AsnASE_II"/>
</dbReference>
<dbReference type="InterPro" id="IPR036152">
    <property type="entry name" value="Asp/glu_Ase-like_sf"/>
</dbReference>
<feature type="active site" evidence="5">
    <location>
        <position position="16"/>
    </location>
</feature>
<comment type="similarity">
    <text evidence="1">Belongs to the asparaginase 1 family.</text>
</comment>
<feature type="binding site" evidence="4">
    <location>
        <begin position="95"/>
        <end position="96"/>
    </location>
    <ligand>
        <name>substrate</name>
    </ligand>
</feature>
<evidence type="ECO:0000256" key="5">
    <source>
        <dbReference type="PROSITE-ProRule" id="PRU10099"/>
    </source>
</evidence>
<dbReference type="EMBL" id="SACM01000001">
    <property type="protein sequence ID" value="RVT88061.1"/>
    <property type="molecule type" value="Genomic_DNA"/>
</dbReference>
<dbReference type="FunFam" id="3.40.50.1170:FF:000001">
    <property type="entry name" value="L-asparaginase 2"/>
    <property type="match status" value="1"/>
</dbReference>
<evidence type="ECO:0000256" key="6">
    <source>
        <dbReference type="PROSITE-ProRule" id="PRU10100"/>
    </source>
</evidence>
<protein>
    <submittedName>
        <fullName evidence="8">Asparaginase</fullName>
    </submittedName>
</protein>
<dbReference type="PANTHER" id="PTHR11707">
    <property type="entry name" value="L-ASPARAGINASE"/>
    <property type="match status" value="1"/>
</dbReference>
<dbReference type="InterPro" id="IPR037152">
    <property type="entry name" value="L-asparaginase_N_sf"/>
</dbReference>
<dbReference type="SUPFAM" id="SSF53774">
    <property type="entry name" value="Glutaminase/Asparaginase"/>
    <property type="match status" value="1"/>
</dbReference>
<dbReference type="SFLD" id="SFLDS00057">
    <property type="entry name" value="Glutaminase/Asparaginase"/>
    <property type="match status" value="1"/>
</dbReference>
<evidence type="ECO:0000256" key="3">
    <source>
        <dbReference type="PIRSR" id="PIRSR001220-1"/>
    </source>
</evidence>
<keyword evidence="2" id="KW-0378">Hydrolase</keyword>
<dbReference type="RefSeq" id="WP_127680852.1">
    <property type="nucleotide sequence ID" value="NZ_SACM01000001.1"/>
</dbReference>
<dbReference type="InterPro" id="IPR006034">
    <property type="entry name" value="Asparaginase/glutaminase-like"/>
</dbReference>
<evidence type="ECO:0000313" key="8">
    <source>
        <dbReference type="EMBL" id="RVT88061.1"/>
    </source>
</evidence>
<gene>
    <name evidence="8" type="ORF">EOD73_03370</name>
</gene>
<dbReference type="OrthoDB" id="9788068at2"/>
<dbReference type="InterPro" id="IPR027474">
    <property type="entry name" value="L-asparaginase_N"/>
</dbReference>
<sequence>MPSTVTKVLIVGTGGTIAGRADSSTDHVGYTAGSVGIGELLDGVPPLRALPLAFEQLAQLDSKDMDFGTWQRLALRVQAAMDDPGIAGVVITHGTDTLEETACLLHHVLQGNKPVVLTAAMRPASSLSPDGPQNLMDAVTLAHTPGVSGVLVCFAGRVHRGDRVRKVHSYQVDAFESPDGVVAVLEDGVVRALQAWPLPLGWGVHRLPAFPEAWPRVAVVCNAAGEDGAAVALWEALARQEGRPLGLVAAGTGNGTLSRALELALLEAQARGVAVLRATRCAAGPVVGGGGLPNAGAMSWPQARVALLLQLLA</sequence>
<dbReference type="InterPro" id="IPR027475">
    <property type="entry name" value="Asparaginase/glutaminase_AS2"/>
</dbReference>
<dbReference type="SMART" id="SM00870">
    <property type="entry name" value="Asparaginase"/>
    <property type="match status" value="1"/>
</dbReference>
<proteinExistence type="inferred from homology"/>
<dbReference type="GO" id="GO:0004067">
    <property type="term" value="F:asparaginase activity"/>
    <property type="evidence" value="ECO:0007669"/>
    <property type="project" value="UniProtKB-UniRule"/>
</dbReference>
<evidence type="ECO:0000256" key="4">
    <source>
        <dbReference type="PIRSR" id="PIRSR001220-2"/>
    </source>
</evidence>
<dbReference type="PROSITE" id="PS00144">
    <property type="entry name" value="ASN_GLN_ASE_1"/>
    <property type="match status" value="1"/>
</dbReference>
<dbReference type="InterPro" id="IPR020827">
    <property type="entry name" value="Asparaginase/glutaminase_AS1"/>
</dbReference>
<dbReference type="InterPro" id="IPR027473">
    <property type="entry name" value="L-asparaginase_C"/>
</dbReference>
<feature type="binding site" evidence="4">
    <location>
        <position position="62"/>
    </location>
    <ligand>
        <name>substrate</name>
    </ligand>
</feature>
<dbReference type="PROSITE" id="PS00917">
    <property type="entry name" value="ASN_GLN_ASE_2"/>
    <property type="match status" value="1"/>
</dbReference>
<dbReference type="PROSITE" id="PS51732">
    <property type="entry name" value="ASN_GLN_ASE_3"/>
    <property type="match status" value="1"/>
</dbReference>
<reference evidence="8 9" key="1">
    <citation type="submission" date="2019-01" db="EMBL/GenBank/DDBJ databases">
        <authorList>
            <person name="Chen W.-M."/>
        </authorList>
    </citation>
    <scope>NUCLEOTIDE SEQUENCE [LARGE SCALE GENOMIC DNA]</scope>
    <source>
        <strain evidence="8 9">CCP-18</strain>
    </source>
</reference>
<feature type="active site" description="O-isoaspartyl threonine intermediate" evidence="3">
    <location>
        <position position="16"/>
    </location>
</feature>
<feature type="active site" evidence="6">
    <location>
        <position position="95"/>
    </location>
</feature>
<dbReference type="PIRSF" id="PIRSF500176">
    <property type="entry name" value="L_ASNase"/>
    <property type="match status" value="1"/>
</dbReference>